<feature type="transmembrane region" description="Helical" evidence="6">
    <location>
        <begin position="141"/>
        <end position="162"/>
    </location>
</feature>
<proteinExistence type="predicted"/>
<keyword evidence="3 6" id="KW-1133">Transmembrane helix</keyword>
<keyword evidence="2 6" id="KW-0812">Transmembrane</keyword>
<evidence type="ECO:0000313" key="8">
    <source>
        <dbReference type="Proteomes" id="UP001219355"/>
    </source>
</evidence>
<evidence type="ECO:0000256" key="2">
    <source>
        <dbReference type="ARBA" id="ARBA00022692"/>
    </source>
</evidence>
<sequence length="406" mass="43389">MHATETFCIAGDGKEVQITGPTKPNVTPPAQYTGCHNHGTKQFCIGPDKEEVEVLAAEAPEATPNNDHKDMDCHFHAGVEHCVPHGGSETAPKTSCGKVDRDYNVPYRIGSLFAILITSGIAVFSPVLWRRFSPSAASATALLIVKQFGTGVMVATAFVHLLTHAQLMFENPCLGDLKYEATTAGIMMAGLFLTFMMEYIGHRVIARAHTKGDMEGSASSLAQQTDNKDQTVPSATSSESPQQNFTADDKLSVVLLEAGIVFHSIIIGLTLVVAGNSGYTPLFIVIIFHQMFEGLALGSRIADLDKVALGMKALMAAIFTLITPVGMAIGLGVRHTFNGNSKGTIIIIGTLDSFSAGILAWAALVNMWSHDWIYGEFRQAGVLKSGLGLLSLVMGMALMSFLGKWA</sequence>
<evidence type="ECO:0000256" key="3">
    <source>
        <dbReference type="ARBA" id="ARBA00022989"/>
    </source>
</evidence>
<dbReference type="Pfam" id="PF02535">
    <property type="entry name" value="Zip"/>
    <property type="match status" value="1"/>
</dbReference>
<name>A0AAF0DIV1_9EURO</name>
<protein>
    <submittedName>
        <fullName evidence="7">High-affinity Zn(2+) transporter zrt1</fullName>
    </submittedName>
</protein>
<dbReference type="GO" id="GO:0005385">
    <property type="term" value="F:zinc ion transmembrane transporter activity"/>
    <property type="evidence" value="ECO:0007669"/>
    <property type="project" value="TreeGrafter"/>
</dbReference>
<feature type="transmembrane region" description="Helical" evidence="6">
    <location>
        <begin position="279"/>
        <end position="301"/>
    </location>
</feature>
<dbReference type="PANTHER" id="PTHR11040">
    <property type="entry name" value="ZINC/IRON TRANSPORTER"/>
    <property type="match status" value="1"/>
</dbReference>
<dbReference type="GO" id="GO:0005886">
    <property type="term" value="C:plasma membrane"/>
    <property type="evidence" value="ECO:0007669"/>
    <property type="project" value="TreeGrafter"/>
</dbReference>
<feature type="compositionally biased region" description="Polar residues" evidence="5">
    <location>
        <begin position="217"/>
        <end position="243"/>
    </location>
</feature>
<feature type="transmembrane region" description="Helical" evidence="6">
    <location>
        <begin position="251"/>
        <end position="273"/>
    </location>
</feature>
<evidence type="ECO:0000313" key="7">
    <source>
        <dbReference type="EMBL" id="WEW59506.1"/>
    </source>
</evidence>
<evidence type="ECO:0000256" key="5">
    <source>
        <dbReference type="SAM" id="MobiDB-lite"/>
    </source>
</evidence>
<dbReference type="PANTHER" id="PTHR11040:SF44">
    <property type="entry name" value="PROTEIN ZNTC-RELATED"/>
    <property type="match status" value="1"/>
</dbReference>
<evidence type="ECO:0000256" key="1">
    <source>
        <dbReference type="ARBA" id="ARBA00004141"/>
    </source>
</evidence>
<accession>A0AAF0DIV1</accession>
<feature type="transmembrane region" description="Helical" evidence="6">
    <location>
        <begin position="381"/>
        <end position="402"/>
    </location>
</feature>
<comment type="subcellular location">
    <subcellularLocation>
        <location evidence="1">Membrane</location>
        <topology evidence="1">Multi-pass membrane protein</topology>
    </subcellularLocation>
</comment>
<evidence type="ECO:0000256" key="4">
    <source>
        <dbReference type="ARBA" id="ARBA00023136"/>
    </source>
</evidence>
<dbReference type="InterPro" id="IPR003689">
    <property type="entry name" value="ZIP"/>
</dbReference>
<feature type="transmembrane region" description="Helical" evidence="6">
    <location>
        <begin position="109"/>
        <end position="129"/>
    </location>
</feature>
<evidence type="ECO:0000256" key="6">
    <source>
        <dbReference type="SAM" id="Phobius"/>
    </source>
</evidence>
<feature type="transmembrane region" description="Helical" evidence="6">
    <location>
        <begin position="345"/>
        <end position="369"/>
    </location>
</feature>
<keyword evidence="4 6" id="KW-0472">Membrane</keyword>
<feature type="transmembrane region" description="Helical" evidence="6">
    <location>
        <begin position="313"/>
        <end position="333"/>
    </location>
</feature>
<keyword evidence="8" id="KW-1185">Reference proteome</keyword>
<dbReference type="EMBL" id="CP120629">
    <property type="protein sequence ID" value="WEW59506.1"/>
    <property type="molecule type" value="Genomic_DNA"/>
</dbReference>
<dbReference type="AlphaFoldDB" id="A0AAF0DIV1"/>
<gene>
    <name evidence="7" type="primary">ZRT1</name>
    <name evidence="7" type="ORF">PRK78_004980</name>
</gene>
<feature type="region of interest" description="Disordered" evidence="5">
    <location>
        <begin position="216"/>
        <end position="243"/>
    </location>
</feature>
<dbReference type="Proteomes" id="UP001219355">
    <property type="component" value="Chromosome 3"/>
</dbReference>
<feature type="transmembrane region" description="Helical" evidence="6">
    <location>
        <begin position="182"/>
        <end position="201"/>
    </location>
</feature>
<reference evidence="7" key="1">
    <citation type="submission" date="2023-03" db="EMBL/GenBank/DDBJ databases">
        <title>Emydomyces testavorans Genome Sequence.</title>
        <authorList>
            <person name="Hoyer L."/>
        </authorList>
    </citation>
    <scope>NUCLEOTIDE SEQUENCE</scope>
    <source>
        <strain evidence="7">16-2883</strain>
    </source>
</reference>
<organism evidence="7 8">
    <name type="scientific">Emydomyces testavorans</name>
    <dbReference type="NCBI Taxonomy" id="2070801"/>
    <lineage>
        <taxon>Eukaryota</taxon>
        <taxon>Fungi</taxon>
        <taxon>Dikarya</taxon>
        <taxon>Ascomycota</taxon>
        <taxon>Pezizomycotina</taxon>
        <taxon>Eurotiomycetes</taxon>
        <taxon>Eurotiomycetidae</taxon>
        <taxon>Onygenales</taxon>
        <taxon>Nannizziopsiaceae</taxon>
        <taxon>Emydomyces</taxon>
    </lineage>
</organism>